<evidence type="ECO:0000256" key="1">
    <source>
        <dbReference type="ARBA" id="ARBA00022448"/>
    </source>
</evidence>
<dbReference type="PANTHER" id="PTHR42788">
    <property type="entry name" value="TAURINE IMPORT ATP-BINDING PROTEIN-RELATED"/>
    <property type="match status" value="1"/>
</dbReference>
<keyword evidence="6" id="KW-1185">Reference proteome</keyword>
<dbReference type="EMBL" id="FORT01000005">
    <property type="protein sequence ID" value="SFJ75209.1"/>
    <property type="molecule type" value="Genomic_DNA"/>
</dbReference>
<dbReference type="InterPro" id="IPR050166">
    <property type="entry name" value="ABC_transporter_ATP-bind"/>
</dbReference>
<dbReference type="AlphaFoldDB" id="A0A1I3TY37"/>
<accession>A0A1I3TY37</accession>
<keyword evidence="2" id="KW-0547">Nucleotide-binding</keyword>
<dbReference type="GO" id="GO:0005524">
    <property type="term" value="F:ATP binding"/>
    <property type="evidence" value="ECO:0007669"/>
    <property type="project" value="UniProtKB-KW"/>
</dbReference>
<feature type="domain" description="ABC transporter" evidence="4">
    <location>
        <begin position="11"/>
        <end position="242"/>
    </location>
</feature>
<keyword evidence="3 5" id="KW-0067">ATP-binding</keyword>
<dbReference type="Pfam" id="PF00005">
    <property type="entry name" value="ABC_tran"/>
    <property type="match status" value="1"/>
</dbReference>
<dbReference type="SUPFAM" id="SSF52540">
    <property type="entry name" value="P-loop containing nucleoside triphosphate hydrolases"/>
    <property type="match status" value="1"/>
</dbReference>
<evidence type="ECO:0000313" key="6">
    <source>
        <dbReference type="Proteomes" id="UP000198915"/>
    </source>
</evidence>
<dbReference type="InterPro" id="IPR003439">
    <property type="entry name" value="ABC_transporter-like_ATP-bd"/>
</dbReference>
<evidence type="ECO:0000313" key="5">
    <source>
        <dbReference type="EMBL" id="SFJ75209.1"/>
    </source>
</evidence>
<dbReference type="GO" id="GO:0016887">
    <property type="term" value="F:ATP hydrolysis activity"/>
    <property type="evidence" value="ECO:0007669"/>
    <property type="project" value="InterPro"/>
</dbReference>
<dbReference type="STRING" id="1884381.SAMN05518846_105134"/>
<sequence length="267" mass="29949">MNQTPSTPAKIELGHVTHLYLSATRAFMAVRDINLRVEEGEFICLVGPSGCGKTTLLSIMAGLERPTAGKVLIDGNPVSGTSRQVGYMLQQDYLFNWRSIEDNVFLGLDIQGLRTKENEAYALHLLEEMELIDVRKSSPMQLSGGMRQRVALVRTLACQPDVLLLDEPFSALDYQTKLKLEDLIFTTLRRHKKTAVLVTHDLSESIAMGDRVYVLSRNPGRINSEVHIPAHIRNAIPFDARNQDGFQDLFHHVWKEMEVVSDAAKGH</sequence>
<dbReference type="SMART" id="SM00382">
    <property type="entry name" value="AAA"/>
    <property type="match status" value="1"/>
</dbReference>
<evidence type="ECO:0000259" key="4">
    <source>
        <dbReference type="PROSITE" id="PS50893"/>
    </source>
</evidence>
<keyword evidence="1" id="KW-0813">Transport</keyword>
<dbReference type="InterPro" id="IPR017871">
    <property type="entry name" value="ABC_transporter-like_CS"/>
</dbReference>
<dbReference type="InterPro" id="IPR027417">
    <property type="entry name" value="P-loop_NTPase"/>
</dbReference>
<name>A0A1I3TY37_9BACL</name>
<dbReference type="InterPro" id="IPR003593">
    <property type="entry name" value="AAA+_ATPase"/>
</dbReference>
<evidence type="ECO:0000256" key="2">
    <source>
        <dbReference type="ARBA" id="ARBA00022741"/>
    </source>
</evidence>
<gene>
    <name evidence="5" type="ORF">SAMN05518846_105134</name>
</gene>
<proteinExistence type="predicted"/>
<dbReference type="Gene3D" id="3.40.50.300">
    <property type="entry name" value="P-loop containing nucleotide triphosphate hydrolases"/>
    <property type="match status" value="1"/>
</dbReference>
<protein>
    <submittedName>
        <fullName evidence="5">NitT/TauT family transport system ATP-binding protein</fullName>
    </submittedName>
</protein>
<reference evidence="6" key="1">
    <citation type="submission" date="2016-10" db="EMBL/GenBank/DDBJ databases">
        <authorList>
            <person name="Varghese N."/>
            <person name="Submissions S."/>
        </authorList>
    </citation>
    <scope>NUCLEOTIDE SEQUENCE [LARGE SCALE GENOMIC DNA]</scope>
    <source>
        <strain evidence="6">OK042</strain>
    </source>
</reference>
<dbReference type="RefSeq" id="WP_092268034.1">
    <property type="nucleotide sequence ID" value="NZ_BJOE01000003.1"/>
</dbReference>
<dbReference type="PANTHER" id="PTHR42788:SF21">
    <property type="entry name" value="ABC TRANSPORTER ATP-BINDING PROTEIN"/>
    <property type="match status" value="1"/>
</dbReference>
<dbReference type="PROSITE" id="PS50893">
    <property type="entry name" value="ABC_TRANSPORTER_2"/>
    <property type="match status" value="1"/>
</dbReference>
<dbReference type="CDD" id="cd03293">
    <property type="entry name" value="ABC_NrtD_SsuB_transporters"/>
    <property type="match status" value="1"/>
</dbReference>
<evidence type="ECO:0000256" key="3">
    <source>
        <dbReference type="ARBA" id="ARBA00022840"/>
    </source>
</evidence>
<dbReference type="Proteomes" id="UP000198915">
    <property type="component" value="Unassembled WGS sequence"/>
</dbReference>
<dbReference type="PROSITE" id="PS00211">
    <property type="entry name" value="ABC_TRANSPORTER_1"/>
    <property type="match status" value="1"/>
</dbReference>
<organism evidence="5 6">
    <name type="scientific">Brevibacillus centrosporus</name>
    <dbReference type="NCBI Taxonomy" id="54910"/>
    <lineage>
        <taxon>Bacteria</taxon>
        <taxon>Bacillati</taxon>
        <taxon>Bacillota</taxon>
        <taxon>Bacilli</taxon>
        <taxon>Bacillales</taxon>
        <taxon>Paenibacillaceae</taxon>
        <taxon>Brevibacillus</taxon>
    </lineage>
</organism>